<feature type="compositionally biased region" description="Acidic residues" evidence="1">
    <location>
        <begin position="34"/>
        <end position="44"/>
    </location>
</feature>
<dbReference type="OrthoDB" id="1936089at2759"/>
<dbReference type="Proteomes" id="UP000636800">
    <property type="component" value="Chromosome 13"/>
</dbReference>
<evidence type="ECO:0000313" key="3">
    <source>
        <dbReference type="Proteomes" id="UP000636800"/>
    </source>
</evidence>
<dbReference type="AlphaFoldDB" id="A0A835PNV7"/>
<proteinExistence type="predicted"/>
<evidence type="ECO:0000313" key="2">
    <source>
        <dbReference type="EMBL" id="KAG0455626.1"/>
    </source>
</evidence>
<dbReference type="EMBL" id="JADCNL010000013">
    <property type="protein sequence ID" value="KAG0455626.1"/>
    <property type="molecule type" value="Genomic_DNA"/>
</dbReference>
<reference evidence="2 3" key="1">
    <citation type="journal article" date="2020" name="Nat. Food">
        <title>A phased Vanilla planifolia genome enables genetic improvement of flavour and production.</title>
        <authorList>
            <person name="Hasing T."/>
            <person name="Tang H."/>
            <person name="Brym M."/>
            <person name="Khazi F."/>
            <person name="Huang T."/>
            <person name="Chambers A.H."/>
        </authorList>
    </citation>
    <scope>NUCLEOTIDE SEQUENCE [LARGE SCALE GENOMIC DNA]</scope>
    <source>
        <tissue evidence="2">Leaf</tissue>
    </source>
</reference>
<gene>
    <name evidence="2" type="ORF">HPP92_024918</name>
</gene>
<comment type="caution">
    <text evidence="2">The sequence shown here is derived from an EMBL/GenBank/DDBJ whole genome shotgun (WGS) entry which is preliminary data.</text>
</comment>
<protein>
    <submittedName>
        <fullName evidence="2">Uncharacterized protein</fullName>
    </submittedName>
</protein>
<keyword evidence="3" id="KW-1185">Reference proteome</keyword>
<sequence>MQANVHQTVRQRNVKKNDEILIIISKQSSKESDAEMEEDSGPDAELERERKMSSPWLNYKVEQQLRGGARKMFE</sequence>
<accession>A0A835PNV7</accession>
<evidence type="ECO:0000256" key="1">
    <source>
        <dbReference type="SAM" id="MobiDB-lite"/>
    </source>
</evidence>
<feature type="region of interest" description="Disordered" evidence="1">
    <location>
        <begin position="25"/>
        <end position="51"/>
    </location>
</feature>
<name>A0A835PNV7_VANPL</name>
<organism evidence="2 3">
    <name type="scientific">Vanilla planifolia</name>
    <name type="common">Vanilla</name>
    <dbReference type="NCBI Taxonomy" id="51239"/>
    <lineage>
        <taxon>Eukaryota</taxon>
        <taxon>Viridiplantae</taxon>
        <taxon>Streptophyta</taxon>
        <taxon>Embryophyta</taxon>
        <taxon>Tracheophyta</taxon>
        <taxon>Spermatophyta</taxon>
        <taxon>Magnoliopsida</taxon>
        <taxon>Liliopsida</taxon>
        <taxon>Asparagales</taxon>
        <taxon>Orchidaceae</taxon>
        <taxon>Vanilloideae</taxon>
        <taxon>Vanilleae</taxon>
        <taxon>Vanilla</taxon>
    </lineage>
</organism>